<dbReference type="InterPro" id="IPR004843">
    <property type="entry name" value="Calcineurin-like_PHP"/>
</dbReference>
<dbReference type="SUPFAM" id="SSF56300">
    <property type="entry name" value="Metallo-dependent phosphatases"/>
    <property type="match status" value="1"/>
</dbReference>
<evidence type="ECO:0000256" key="1">
    <source>
        <dbReference type="ARBA" id="ARBA00022723"/>
    </source>
</evidence>
<dbReference type="Gene3D" id="3.60.21.10">
    <property type="match status" value="1"/>
</dbReference>
<dbReference type="PANTHER" id="PTHR31302">
    <property type="entry name" value="TRANSMEMBRANE PROTEIN WITH METALLOPHOSPHOESTERASE DOMAIN-RELATED"/>
    <property type="match status" value="1"/>
</dbReference>
<dbReference type="GO" id="GO:0008758">
    <property type="term" value="F:UDP-2,3-diacylglucosamine hydrolase activity"/>
    <property type="evidence" value="ECO:0007669"/>
    <property type="project" value="TreeGrafter"/>
</dbReference>
<reference evidence="5" key="1">
    <citation type="submission" date="2016-10" db="EMBL/GenBank/DDBJ databases">
        <authorList>
            <person name="Varghese N."/>
            <person name="Submissions S."/>
        </authorList>
    </citation>
    <scope>NUCLEOTIDE SEQUENCE [LARGE SCALE GENOMIC DNA]</scope>
    <source>
        <strain evidence="5">DSM 45789</strain>
    </source>
</reference>
<keyword evidence="2" id="KW-0378">Hydrolase</keyword>
<dbReference type="InterPro" id="IPR051158">
    <property type="entry name" value="Metallophosphoesterase_sf"/>
</dbReference>
<dbReference type="GO" id="GO:0046872">
    <property type="term" value="F:metal ion binding"/>
    <property type="evidence" value="ECO:0007669"/>
    <property type="project" value="UniProtKB-KW"/>
</dbReference>
<dbReference type="GO" id="GO:0009245">
    <property type="term" value="P:lipid A biosynthetic process"/>
    <property type="evidence" value="ECO:0007669"/>
    <property type="project" value="TreeGrafter"/>
</dbReference>
<organism evidence="4 5">
    <name type="scientific">Marininema halotolerans</name>
    <dbReference type="NCBI Taxonomy" id="1155944"/>
    <lineage>
        <taxon>Bacteria</taxon>
        <taxon>Bacillati</taxon>
        <taxon>Bacillota</taxon>
        <taxon>Bacilli</taxon>
        <taxon>Bacillales</taxon>
        <taxon>Thermoactinomycetaceae</taxon>
        <taxon>Marininema</taxon>
    </lineage>
</organism>
<name>A0A1I6STI8_9BACL</name>
<keyword evidence="5" id="KW-1185">Reference proteome</keyword>
<dbReference type="InterPro" id="IPR029052">
    <property type="entry name" value="Metallo-depent_PP-like"/>
</dbReference>
<evidence type="ECO:0000259" key="3">
    <source>
        <dbReference type="Pfam" id="PF00149"/>
    </source>
</evidence>
<dbReference type="OrthoDB" id="9780884at2"/>
<dbReference type="RefSeq" id="WP_091837473.1">
    <property type="nucleotide sequence ID" value="NZ_FPAA01000008.1"/>
</dbReference>
<evidence type="ECO:0000313" key="4">
    <source>
        <dbReference type="EMBL" id="SFS80206.1"/>
    </source>
</evidence>
<keyword evidence="1" id="KW-0479">Metal-binding</keyword>
<dbReference type="PANTHER" id="PTHR31302:SF31">
    <property type="entry name" value="PHOSPHODIESTERASE YAEI"/>
    <property type="match status" value="1"/>
</dbReference>
<sequence>MTILTIVTMTSVLLAMIWSVARFNTFRPLIKDVNIELTHPMDPEGLRILHLSDLHMEKLSVSPEALLKSVSGKPIDLIALTGDYMDTAPMQKRFLEYLDALQTLEPRYGTYAVFGNHDYCIADHLPALTKEMEKRGCTVLKNEHRTIQMGRRKLNIIGIDDYYTGRSDVDKAYAGVGEGINLVLTHDPNIVLDMGYHFDYLLSGHFHGGQIHWPKPYHLKKMGKLPHLNMISGLHYHDERAFYISDGLGQTGVNLRLRCRPEITFHSLEGAAISMD</sequence>
<gene>
    <name evidence="4" type="ORF">SAMN05444972_10827</name>
</gene>
<accession>A0A1I6STI8</accession>
<dbReference type="Pfam" id="PF00149">
    <property type="entry name" value="Metallophos"/>
    <property type="match status" value="1"/>
</dbReference>
<dbReference type="Proteomes" id="UP000198660">
    <property type="component" value="Unassembled WGS sequence"/>
</dbReference>
<evidence type="ECO:0000256" key="2">
    <source>
        <dbReference type="ARBA" id="ARBA00022801"/>
    </source>
</evidence>
<feature type="domain" description="Calcineurin-like phosphoesterase" evidence="3">
    <location>
        <begin position="46"/>
        <end position="208"/>
    </location>
</feature>
<protein>
    <recommendedName>
        <fullName evidence="3">Calcineurin-like phosphoesterase domain-containing protein</fullName>
    </recommendedName>
</protein>
<evidence type="ECO:0000313" key="5">
    <source>
        <dbReference type="Proteomes" id="UP000198660"/>
    </source>
</evidence>
<dbReference type="AlphaFoldDB" id="A0A1I6STI8"/>
<dbReference type="EMBL" id="FPAA01000008">
    <property type="protein sequence ID" value="SFS80206.1"/>
    <property type="molecule type" value="Genomic_DNA"/>
</dbReference>
<proteinExistence type="predicted"/>
<dbReference type="GO" id="GO:0016020">
    <property type="term" value="C:membrane"/>
    <property type="evidence" value="ECO:0007669"/>
    <property type="project" value="GOC"/>
</dbReference>